<proteinExistence type="predicted"/>
<evidence type="ECO:0000313" key="1">
    <source>
        <dbReference type="EMBL" id="SVA45830.1"/>
    </source>
</evidence>
<dbReference type="InterPro" id="IPR037010">
    <property type="entry name" value="VitB12-dep_Met_synth_activ_sf"/>
</dbReference>
<organism evidence="1">
    <name type="scientific">marine metagenome</name>
    <dbReference type="NCBI Taxonomy" id="408172"/>
    <lineage>
        <taxon>unclassified sequences</taxon>
        <taxon>metagenomes</taxon>
        <taxon>ecological metagenomes</taxon>
    </lineage>
</organism>
<dbReference type="SUPFAM" id="SSF56507">
    <property type="entry name" value="Methionine synthase activation domain-like"/>
    <property type="match status" value="1"/>
</dbReference>
<gene>
    <name evidence="1" type="ORF">METZ01_LOCUS98684</name>
</gene>
<sequence>VSIPEAEWKRHLCTPAGEPLSEDAQMGVERALNWVNEHGRPWSFVSEPIDLETENDRIRLTNCAEFTSRALAEKLRLGQAHCAVAVAVGAGPSVSAEIQRLWDAERPDEAFFLNAAAAVTAEQLLLRARKSICDRAEPTGLAALSQESPGYDGWDLGDQCALLDLLAAQPAWPSAAKLDILQSGMLSPEHSQLALFGLGPSAVVQALEPSAIPCVRCSMDPCSHRRMRFAGDIPALVDTASSVAVETKVAAVIENHYAYPDKALRRWSRELLTIDLCGDQSVEATFRPDCKTCSNMGVPFGFVYSIKLGLRRDGYPIRKLSCRPSDSDYQCMCSCLEDPDGFPQAMISAPGFTGQTLSQILEWNPLVEPAGCLCRQPSRDHKWKIALQTVHYKLYSDE</sequence>
<protein>
    <submittedName>
        <fullName evidence="1">Uncharacterized protein</fullName>
    </submittedName>
</protein>
<dbReference type="Gene3D" id="3.40.109.40">
    <property type="match status" value="1"/>
</dbReference>
<dbReference type="EMBL" id="UINC01010288">
    <property type="protein sequence ID" value="SVA45830.1"/>
    <property type="molecule type" value="Genomic_DNA"/>
</dbReference>
<dbReference type="AlphaFoldDB" id="A0A381VZW3"/>
<name>A0A381VZW3_9ZZZZ</name>
<feature type="non-terminal residue" evidence="1">
    <location>
        <position position="1"/>
    </location>
</feature>
<reference evidence="1" key="1">
    <citation type="submission" date="2018-05" db="EMBL/GenBank/DDBJ databases">
        <authorList>
            <person name="Lanie J.A."/>
            <person name="Ng W.-L."/>
            <person name="Kazmierczak K.M."/>
            <person name="Andrzejewski T.M."/>
            <person name="Davidsen T.M."/>
            <person name="Wayne K.J."/>
            <person name="Tettelin H."/>
            <person name="Glass J.I."/>
            <person name="Rusch D."/>
            <person name="Podicherti R."/>
            <person name="Tsui H.-C.T."/>
            <person name="Winkler M.E."/>
        </authorList>
    </citation>
    <scope>NUCLEOTIDE SEQUENCE</scope>
</reference>
<accession>A0A381VZW3</accession>
<dbReference type="GO" id="GO:0008705">
    <property type="term" value="F:methionine synthase activity"/>
    <property type="evidence" value="ECO:0007669"/>
    <property type="project" value="InterPro"/>
</dbReference>